<dbReference type="SUPFAM" id="SSF69304">
    <property type="entry name" value="Tricorn protease N-terminal domain"/>
    <property type="match status" value="2"/>
</dbReference>
<proteinExistence type="predicted"/>
<protein>
    <recommendedName>
        <fullName evidence="4">DUF5050 domain-containing protein</fullName>
    </recommendedName>
</protein>
<feature type="signal peptide" evidence="1">
    <location>
        <begin position="1"/>
        <end position="30"/>
    </location>
</feature>
<dbReference type="Proteomes" id="UP000184386">
    <property type="component" value="Unassembled WGS sequence"/>
</dbReference>
<dbReference type="STRING" id="1121322.SAMN02745136_02382"/>
<evidence type="ECO:0000313" key="3">
    <source>
        <dbReference type="Proteomes" id="UP000184386"/>
    </source>
</evidence>
<evidence type="ECO:0000313" key="2">
    <source>
        <dbReference type="EMBL" id="SHK38909.1"/>
    </source>
</evidence>
<keyword evidence="3" id="KW-1185">Reference proteome</keyword>
<evidence type="ECO:0000256" key="1">
    <source>
        <dbReference type="SAM" id="SignalP"/>
    </source>
</evidence>
<dbReference type="EMBL" id="FRAC01000011">
    <property type="protein sequence ID" value="SHK38909.1"/>
    <property type="molecule type" value="Genomic_DNA"/>
</dbReference>
<accession>A0A1M6S2N0</accession>
<feature type="chain" id="PRO_5012455093" description="DUF5050 domain-containing protein" evidence="1">
    <location>
        <begin position="31"/>
        <end position="405"/>
    </location>
</feature>
<dbReference type="OrthoDB" id="2018849at2"/>
<name>A0A1M6S2N0_9FIRM</name>
<dbReference type="RefSeq" id="WP_073276095.1">
    <property type="nucleotide sequence ID" value="NZ_FRAC01000011.1"/>
</dbReference>
<reference evidence="2 3" key="1">
    <citation type="submission" date="2016-11" db="EMBL/GenBank/DDBJ databases">
        <authorList>
            <person name="Jaros S."/>
            <person name="Januszkiewicz K."/>
            <person name="Wedrychowicz H."/>
        </authorList>
    </citation>
    <scope>NUCLEOTIDE SEQUENCE [LARGE SCALE GENOMIC DNA]</scope>
    <source>
        <strain evidence="2 3">DSM 15929</strain>
    </source>
</reference>
<gene>
    <name evidence="2" type="ORF">SAMN02745136_02382</name>
</gene>
<evidence type="ECO:0008006" key="4">
    <source>
        <dbReference type="Google" id="ProtNLM"/>
    </source>
</evidence>
<dbReference type="InterPro" id="IPR011042">
    <property type="entry name" value="6-blade_b-propeller_TolB-like"/>
</dbReference>
<dbReference type="Gene3D" id="2.120.10.30">
    <property type="entry name" value="TolB, C-terminal domain"/>
    <property type="match status" value="1"/>
</dbReference>
<dbReference type="AlphaFoldDB" id="A0A1M6S2N0"/>
<organism evidence="2 3">
    <name type="scientific">Anaerocolumna jejuensis DSM 15929</name>
    <dbReference type="NCBI Taxonomy" id="1121322"/>
    <lineage>
        <taxon>Bacteria</taxon>
        <taxon>Bacillati</taxon>
        <taxon>Bacillota</taxon>
        <taxon>Clostridia</taxon>
        <taxon>Lachnospirales</taxon>
        <taxon>Lachnospiraceae</taxon>
        <taxon>Anaerocolumna</taxon>
    </lineage>
</organism>
<keyword evidence="1" id="KW-0732">Signal</keyword>
<sequence>MKSKPLKKITCIILTILLTVVMLNTGTAQAAGIVYEYSKMIESDGNIYYIPTVEGSSYNIYRLNPKTGTKTKIASSDTYITALVTYNNTLYYTSDNAKGTGSTTYSVSLDGGTPQTLSKGVVCYADKSGIYYTIENEKNCLLYRKSYTGGKDVLIYKGNSSFKYIKNIGSTLYFGQYKGSPFRIELLSLKSGKAKPALLSSLKLKAEPDTDNPPAISDVVSIKGNLYYQYGTYQGSGSFWYGTLVKFDTAAKKSTVITDQMIVPSISYSGSSIYFDEMQSTYKHHSYNVTSGKLTTFTCPVSDTEYYNVIGSYAYKASVNKKSISVSRFTAGTKNKNLKKDFIKIPYTQNSKLSYTASITSLGQYFLVPVECVDYNDSTYGWRGKIISIKWYVTDHNGKILTHFE</sequence>